<keyword evidence="1" id="KW-0732">Signal</keyword>
<gene>
    <name evidence="2" type="ORF">KIH39_00190</name>
</gene>
<feature type="chain" id="PRO_5034962673" description="Porin" evidence="1">
    <location>
        <begin position="24"/>
        <end position="370"/>
    </location>
</feature>
<evidence type="ECO:0000313" key="2">
    <source>
        <dbReference type="EMBL" id="QVL32374.1"/>
    </source>
</evidence>
<dbReference type="KEGG" id="tsph:KIH39_00190"/>
<dbReference type="InterPro" id="IPR007825">
    <property type="entry name" value="Major_OMP_Legionella"/>
</dbReference>
<evidence type="ECO:0000313" key="3">
    <source>
        <dbReference type="Proteomes" id="UP000676194"/>
    </source>
</evidence>
<reference evidence="2" key="1">
    <citation type="submission" date="2021-05" db="EMBL/GenBank/DDBJ databases">
        <title>Complete genome sequence of the cellulolytic planctomycete Telmatocola sphagniphila SP2T and characterization of the first cellulase from planctomycetes.</title>
        <authorList>
            <person name="Rakitin A.L."/>
            <person name="Beletsky A.V."/>
            <person name="Naumoff D.G."/>
            <person name="Kulichevskaya I.S."/>
            <person name="Mardanov A.V."/>
            <person name="Ravin N.V."/>
            <person name="Dedysh S.N."/>
        </authorList>
    </citation>
    <scope>NUCLEOTIDE SEQUENCE</scope>
    <source>
        <strain evidence="2">SP2T</strain>
    </source>
</reference>
<dbReference type="EMBL" id="CP074694">
    <property type="protein sequence ID" value="QVL32374.1"/>
    <property type="molecule type" value="Genomic_DNA"/>
</dbReference>
<feature type="signal peptide" evidence="1">
    <location>
        <begin position="1"/>
        <end position="23"/>
    </location>
</feature>
<dbReference type="AlphaFoldDB" id="A0A8E6ETF4"/>
<keyword evidence="3" id="KW-1185">Reference proteome</keyword>
<dbReference type="Pfam" id="PF05150">
    <property type="entry name" value="Legionella_OMP"/>
    <property type="match status" value="1"/>
</dbReference>
<dbReference type="RefSeq" id="WP_213497265.1">
    <property type="nucleotide sequence ID" value="NZ_CP074694.1"/>
</dbReference>
<name>A0A8E6ETF4_9BACT</name>
<dbReference type="Proteomes" id="UP000676194">
    <property type="component" value="Chromosome"/>
</dbReference>
<accession>A0A8E6ETF4</accession>
<organism evidence="2 3">
    <name type="scientific">Telmatocola sphagniphila</name>
    <dbReference type="NCBI Taxonomy" id="1123043"/>
    <lineage>
        <taxon>Bacteria</taxon>
        <taxon>Pseudomonadati</taxon>
        <taxon>Planctomycetota</taxon>
        <taxon>Planctomycetia</taxon>
        <taxon>Gemmatales</taxon>
        <taxon>Gemmataceae</taxon>
    </lineage>
</organism>
<proteinExistence type="predicted"/>
<evidence type="ECO:0008006" key="4">
    <source>
        <dbReference type="Google" id="ProtNLM"/>
    </source>
</evidence>
<protein>
    <recommendedName>
        <fullName evidence="4">Porin</fullName>
    </recommendedName>
</protein>
<sequence length="370" mass="39832">MNQTRKPLLALALTALLSAPALAQPPSSNSTTLPPTTMADSSTILQEMPKVPVLPASLFAPAPPTGTVRGNLWEEPYFTKDPILDPSQFSQPGWFTNLELGVMKPHFKDGLNSPVQNSSQLANGTSTNVAIPSAPLDWTLTPKVSVGYQLPAGYGDLIVAFRGTSSSGNQNILGLDGPASIRSRLNYNIIDLDYASKEFAFILWPQWEMKWTVGARILWLYLDSQFNQPINQAAAGSGIASLQETNSLFAVGPHAGLEMSRKIGDTGFSVLGRLDFTTDLGKITQGYSALSTNGSGGPLLWALNRSHDGTDVPILNLQLGLNWTSPSNPGFSLFAGYEYEYWWSVGSLINGSSRGDLANQGFVLQAVLHF</sequence>
<evidence type="ECO:0000256" key="1">
    <source>
        <dbReference type="SAM" id="SignalP"/>
    </source>
</evidence>